<dbReference type="PANTHER" id="PTHR10900">
    <property type="entry name" value="PERIOSTIN-RELATED"/>
    <property type="match status" value="1"/>
</dbReference>
<feature type="signal peptide" evidence="1">
    <location>
        <begin position="1"/>
        <end position="20"/>
    </location>
</feature>
<dbReference type="EMBL" id="JANCNS010000001">
    <property type="protein sequence ID" value="MCP9199613.1"/>
    <property type="molecule type" value="Genomic_DNA"/>
</dbReference>
<accession>A0A9X2IA49</accession>
<evidence type="ECO:0000313" key="4">
    <source>
        <dbReference type="Proteomes" id="UP001155280"/>
    </source>
</evidence>
<evidence type="ECO:0000256" key="1">
    <source>
        <dbReference type="SAM" id="SignalP"/>
    </source>
</evidence>
<proteinExistence type="predicted"/>
<dbReference type="SMART" id="SM00554">
    <property type="entry name" value="FAS1"/>
    <property type="match status" value="1"/>
</dbReference>
<dbReference type="Proteomes" id="UP001155280">
    <property type="component" value="Unassembled WGS sequence"/>
</dbReference>
<keyword evidence="1" id="KW-0732">Signal</keyword>
<protein>
    <submittedName>
        <fullName evidence="3">Fasciclin domain-containing protein</fullName>
    </submittedName>
</protein>
<organism evidence="3 4">
    <name type="scientific">Christiangramia oceanisediminis</name>
    <dbReference type="NCBI Taxonomy" id="2920386"/>
    <lineage>
        <taxon>Bacteria</taxon>
        <taxon>Pseudomonadati</taxon>
        <taxon>Bacteroidota</taxon>
        <taxon>Flavobacteriia</taxon>
        <taxon>Flavobacteriales</taxon>
        <taxon>Flavobacteriaceae</taxon>
        <taxon>Christiangramia</taxon>
    </lineage>
</organism>
<feature type="domain" description="FAS1" evidence="2">
    <location>
        <begin position="57"/>
        <end position="197"/>
    </location>
</feature>
<dbReference type="PROSITE" id="PS51257">
    <property type="entry name" value="PROKAR_LIPOPROTEIN"/>
    <property type="match status" value="1"/>
</dbReference>
<keyword evidence="4" id="KW-1185">Reference proteome</keyword>
<name>A0A9X2IA49_9FLAO</name>
<feature type="chain" id="PRO_5040918288" evidence="1">
    <location>
        <begin position="21"/>
        <end position="201"/>
    </location>
</feature>
<dbReference type="PANTHER" id="PTHR10900:SF77">
    <property type="entry name" value="FI19380P1"/>
    <property type="match status" value="1"/>
</dbReference>
<comment type="caution">
    <text evidence="3">The sequence shown here is derived from an EMBL/GenBank/DDBJ whole genome shotgun (WGS) entry which is preliminary data.</text>
</comment>
<dbReference type="Pfam" id="PF02469">
    <property type="entry name" value="Fasciclin"/>
    <property type="match status" value="1"/>
</dbReference>
<dbReference type="RefSeq" id="WP_241550057.1">
    <property type="nucleotide sequence ID" value="NZ_JANCNS010000001.1"/>
</dbReference>
<evidence type="ECO:0000313" key="3">
    <source>
        <dbReference type="EMBL" id="MCP9199613.1"/>
    </source>
</evidence>
<reference evidence="3" key="1">
    <citation type="submission" date="2022-07" db="EMBL/GenBank/DDBJ databases">
        <title>Gramela sediminis sp. nov., isolated from deep-sea sediment of the Indian Ocean.</title>
        <authorList>
            <person name="Shi H."/>
        </authorList>
    </citation>
    <scope>NUCLEOTIDE SEQUENCE</scope>
    <source>
        <strain evidence="3">GC03-9</strain>
    </source>
</reference>
<dbReference type="InterPro" id="IPR036378">
    <property type="entry name" value="FAS1_dom_sf"/>
</dbReference>
<dbReference type="AlphaFoldDB" id="A0A9X2IA49"/>
<dbReference type="InterPro" id="IPR000782">
    <property type="entry name" value="FAS1_domain"/>
</dbReference>
<sequence length="201" mass="21572">MKISTTLFKLSFLAFIFIFASCEKENLSENVTTADASAKASEMANPSPASQQGDATIAEIVIASASEEENPQFTKLLAALVATDLAGVFAGEDNYTVFAPTDEAFDAVLGSDFDYENIDEDTKAILTDVLLYHVTDGRRFSNSVVPKRNSREIETLLGSSFYVYPDLTIDAIGSEANIVTANIAASNGVIHVIDTVLLPTE</sequence>
<dbReference type="SUPFAM" id="SSF82153">
    <property type="entry name" value="FAS1 domain"/>
    <property type="match status" value="1"/>
</dbReference>
<dbReference type="Gene3D" id="2.30.180.10">
    <property type="entry name" value="FAS1 domain"/>
    <property type="match status" value="1"/>
</dbReference>
<gene>
    <name evidence="3" type="ORF">MKO06_06830</name>
</gene>
<dbReference type="PROSITE" id="PS50213">
    <property type="entry name" value="FAS1"/>
    <property type="match status" value="1"/>
</dbReference>
<evidence type="ECO:0000259" key="2">
    <source>
        <dbReference type="PROSITE" id="PS50213"/>
    </source>
</evidence>
<dbReference type="GO" id="GO:0005615">
    <property type="term" value="C:extracellular space"/>
    <property type="evidence" value="ECO:0007669"/>
    <property type="project" value="TreeGrafter"/>
</dbReference>
<dbReference type="InterPro" id="IPR050904">
    <property type="entry name" value="Adhesion/Biosynth-related"/>
</dbReference>